<evidence type="ECO:0000256" key="2">
    <source>
        <dbReference type="ARBA" id="ARBA00018987"/>
    </source>
</evidence>
<comment type="caution">
    <text evidence="6">The sequence shown here is derived from an EMBL/GenBank/DDBJ whole genome shotgun (WGS) entry which is preliminary data.</text>
</comment>
<feature type="region of interest" description="Disordered" evidence="3">
    <location>
        <begin position="238"/>
        <end position="268"/>
    </location>
</feature>
<reference evidence="6" key="1">
    <citation type="submission" date="2021-10" db="EMBL/GenBank/DDBJ databases">
        <title>De novo Genome Assembly of Clathrus columnatus (Basidiomycota, Fungi) Using Illumina and Nanopore Sequence Data.</title>
        <authorList>
            <person name="Ogiso-Tanaka E."/>
            <person name="Itagaki H."/>
            <person name="Hosoya T."/>
            <person name="Hosaka K."/>
        </authorList>
    </citation>
    <scope>NUCLEOTIDE SEQUENCE</scope>
    <source>
        <strain evidence="6">MO-923</strain>
    </source>
</reference>
<dbReference type="GO" id="GO:0000712">
    <property type="term" value="P:resolution of meiotic recombination intermediates"/>
    <property type="evidence" value="ECO:0007669"/>
    <property type="project" value="TreeGrafter"/>
</dbReference>
<dbReference type="GO" id="GO:0031422">
    <property type="term" value="C:RecQ family helicase-topoisomerase III complex"/>
    <property type="evidence" value="ECO:0007669"/>
    <property type="project" value="TreeGrafter"/>
</dbReference>
<dbReference type="InterPro" id="IPR042470">
    <property type="entry name" value="RMI1_N_C_sf"/>
</dbReference>
<keyword evidence="7" id="KW-1185">Reference proteome</keyword>
<evidence type="ECO:0000313" key="6">
    <source>
        <dbReference type="EMBL" id="GJJ08577.1"/>
    </source>
</evidence>
<protein>
    <recommendedName>
        <fullName evidence="2">RecQ-mediated genome instability protein 1</fullName>
    </recommendedName>
</protein>
<feature type="domain" description="RMI1 N-terminal" evidence="5">
    <location>
        <begin position="17"/>
        <end position="65"/>
    </location>
</feature>
<evidence type="ECO:0000259" key="5">
    <source>
        <dbReference type="Pfam" id="PF21000"/>
    </source>
</evidence>
<dbReference type="GO" id="GO:0016604">
    <property type="term" value="C:nuclear body"/>
    <property type="evidence" value="ECO:0007669"/>
    <property type="project" value="TreeGrafter"/>
</dbReference>
<dbReference type="Pfam" id="PF08585">
    <property type="entry name" value="RMI1_N_C"/>
    <property type="match status" value="1"/>
</dbReference>
<dbReference type="InterPro" id="IPR049363">
    <property type="entry name" value="RMI1_N"/>
</dbReference>
<dbReference type="PANTHER" id="PTHR14790:SF15">
    <property type="entry name" value="RECQ-MEDIATED GENOME INSTABILITY PROTEIN 1"/>
    <property type="match status" value="1"/>
</dbReference>
<dbReference type="InterPro" id="IPR013894">
    <property type="entry name" value="RMI1_OB"/>
</dbReference>
<evidence type="ECO:0000256" key="1">
    <source>
        <dbReference type="ARBA" id="ARBA00006395"/>
    </source>
</evidence>
<feature type="compositionally biased region" description="Polar residues" evidence="3">
    <location>
        <begin position="251"/>
        <end position="268"/>
    </location>
</feature>
<dbReference type="EMBL" id="BPWL01000003">
    <property type="protein sequence ID" value="GJJ08577.1"/>
    <property type="molecule type" value="Genomic_DNA"/>
</dbReference>
<dbReference type="Gene3D" id="2.40.50.770">
    <property type="entry name" value="RecQ-mediated genome instability protein Rmi1, C-terminal domain"/>
    <property type="match status" value="1"/>
</dbReference>
<dbReference type="Pfam" id="PF21000">
    <property type="entry name" value="RMI1_N_N"/>
    <property type="match status" value="1"/>
</dbReference>
<gene>
    <name evidence="6" type="ORF">Clacol_002796</name>
</gene>
<name>A0AAV5A532_9AGAM</name>
<organism evidence="6 7">
    <name type="scientific">Clathrus columnatus</name>
    <dbReference type="NCBI Taxonomy" id="1419009"/>
    <lineage>
        <taxon>Eukaryota</taxon>
        <taxon>Fungi</taxon>
        <taxon>Dikarya</taxon>
        <taxon>Basidiomycota</taxon>
        <taxon>Agaricomycotina</taxon>
        <taxon>Agaricomycetes</taxon>
        <taxon>Phallomycetidae</taxon>
        <taxon>Phallales</taxon>
        <taxon>Clathraceae</taxon>
        <taxon>Clathrus</taxon>
    </lineage>
</organism>
<feature type="region of interest" description="Disordered" evidence="3">
    <location>
        <begin position="289"/>
        <end position="354"/>
    </location>
</feature>
<evidence type="ECO:0000259" key="4">
    <source>
        <dbReference type="Pfam" id="PF08585"/>
    </source>
</evidence>
<comment type="similarity">
    <text evidence="1">Belongs to the RMI1 family.</text>
</comment>
<proteinExistence type="inferred from homology"/>
<dbReference type="GO" id="GO:0000724">
    <property type="term" value="P:double-strand break repair via homologous recombination"/>
    <property type="evidence" value="ECO:0007669"/>
    <property type="project" value="TreeGrafter"/>
</dbReference>
<accession>A0AAV5A532</accession>
<dbReference type="AlphaFoldDB" id="A0AAV5A532"/>
<evidence type="ECO:0000313" key="7">
    <source>
        <dbReference type="Proteomes" id="UP001050691"/>
    </source>
</evidence>
<dbReference type="Proteomes" id="UP001050691">
    <property type="component" value="Unassembled WGS sequence"/>
</dbReference>
<dbReference type="PANTHER" id="PTHR14790">
    <property type="entry name" value="RECQ-MEDIATED GENOME INSTABILITY PROTEIN 1 RMI1"/>
    <property type="match status" value="1"/>
</dbReference>
<feature type="compositionally biased region" description="Polar residues" evidence="3">
    <location>
        <begin position="309"/>
        <end position="321"/>
    </location>
</feature>
<dbReference type="SMART" id="SM01161">
    <property type="entry name" value="DUF1767"/>
    <property type="match status" value="1"/>
</dbReference>
<feature type="domain" description="RecQ mediated genome instability protein 1 OB-fold" evidence="4">
    <location>
        <begin position="72"/>
        <end position="175"/>
    </location>
</feature>
<evidence type="ECO:0000256" key="3">
    <source>
        <dbReference type="SAM" id="MobiDB-lite"/>
    </source>
</evidence>
<sequence length="446" mass="49724">MTSIPSRISAWIRQNYPKPAVNPAWLDACLIWLGEELNLTDIQTQGDEIIKNVEIQLLNSDLHDSMIEGTGFPRDINTAENTRLYGKLLVQITSITEIGHSAFNLQNIHQTRIDRVDLTGLVGDDNTEDDDEGPIPKFPRSMLKFEISDGTHSIRAIEFRRLPALELGVTPLGYKAQSQTKESWQIPESDSFMIIKDVPIRRGIAFLEPSNVELKGYMTEELEVHRDAQFKRHLAQRLGRPEVENDGLVGNPSTLSNTGQGGSSTLVNTSREPLRDLDLHDVQSHSVLSTHLTEQEHEPPTRRRVPASGQRNNLPSHQFPFTNSSTLSILPSPPPTTTTTNAPLRQPSGQGGDKITVEEDVSEFGGDDTSLDGEFLQELDRVEQAAMAHGQPHPEETLETSLQSNTTSEIIFIDSDSDDKENVAPITSRRVRRRIFPPDDDVIVID</sequence>